<dbReference type="SUPFAM" id="SSF103647">
    <property type="entry name" value="TSP type-3 repeat"/>
    <property type="match status" value="1"/>
</dbReference>
<organism evidence="3 4">
    <name type="scientific">Flavobacterium cutihirudinis</name>
    <dbReference type="NCBI Taxonomy" id="1265740"/>
    <lineage>
        <taxon>Bacteria</taxon>
        <taxon>Pseudomonadati</taxon>
        <taxon>Bacteroidota</taxon>
        <taxon>Flavobacteriia</taxon>
        <taxon>Flavobacteriales</taxon>
        <taxon>Flavobacteriaceae</taxon>
        <taxon>Flavobacterium</taxon>
    </lineage>
</organism>
<proteinExistence type="predicted"/>
<evidence type="ECO:0000256" key="1">
    <source>
        <dbReference type="ARBA" id="ARBA00022729"/>
    </source>
</evidence>
<evidence type="ECO:0000313" key="4">
    <source>
        <dbReference type="Proteomes" id="UP000257004"/>
    </source>
</evidence>
<comment type="caution">
    <text evidence="3">The sequence shown here is derived from an EMBL/GenBank/DDBJ whole genome shotgun (WGS) entry which is preliminary data.</text>
</comment>
<keyword evidence="1" id="KW-0732">Signal</keyword>
<dbReference type="InterPro" id="IPR003367">
    <property type="entry name" value="Thrombospondin_3-like_rpt"/>
</dbReference>
<dbReference type="Pfam" id="PF02412">
    <property type="entry name" value="TSP_3"/>
    <property type="match status" value="2"/>
</dbReference>
<evidence type="ECO:0000313" key="3">
    <source>
        <dbReference type="EMBL" id="RED19532.1"/>
    </source>
</evidence>
<dbReference type="GO" id="GO:0007155">
    <property type="term" value="P:cell adhesion"/>
    <property type="evidence" value="ECO:0007669"/>
    <property type="project" value="InterPro"/>
</dbReference>
<feature type="compositionally biased region" description="Basic and acidic residues" evidence="2">
    <location>
        <begin position="68"/>
        <end position="78"/>
    </location>
</feature>
<dbReference type="Proteomes" id="UP000257004">
    <property type="component" value="Unassembled WGS sequence"/>
</dbReference>
<accession>A0A3D9FKI8</accession>
<dbReference type="InterPro" id="IPR028974">
    <property type="entry name" value="TSP_type-3_rpt"/>
</dbReference>
<dbReference type="EMBL" id="QRDQ01000012">
    <property type="protein sequence ID" value="RED19532.1"/>
    <property type="molecule type" value="Genomic_DNA"/>
</dbReference>
<dbReference type="Gene3D" id="4.10.1080.10">
    <property type="entry name" value="TSP type-3 repeat"/>
    <property type="match status" value="1"/>
</dbReference>
<reference evidence="3 4" key="1">
    <citation type="submission" date="2018-07" db="EMBL/GenBank/DDBJ databases">
        <title>Genomic Encyclopedia of Archaeal and Bacterial Type Strains, Phase II (KMG-II): from individual species to whole genera.</title>
        <authorList>
            <person name="Goeker M."/>
        </authorList>
    </citation>
    <scope>NUCLEOTIDE SEQUENCE [LARGE SCALE GENOMIC DNA]</scope>
    <source>
        <strain evidence="3 4">DSM 25795</strain>
    </source>
</reference>
<keyword evidence="4" id="KW-1185">Reference proteome</keyword>
<name>A0A3D9FKI8_9FLAO</name>
<dbReference type="OrthoDB" id="1322682at2"/>
<gene>
    <name evidence="3" type="ORF">BD847_3817</name>
</gene>
<feature type="region of interest" description="Disordered" evidence="2">
    <location>
        <begin position="68"/>
        <end position="91"/>
    </location>
</feature>
<dbReference type="AlphaFoldDB" id="A0A3D9FKI8"/>
<dbReference type="GO" id="GO:0005509">
    <property type="term" value="F:calcium ion binding"/>
    <property type="evidence" value="ECO:0007669"/>
    <property type="project" value="InterPro"/>
</dbReference>
<dbReference type="RefSeq" id="WP_115889765.1">
    <property type="nucleotide sequence ID" value="NZ_QRDQ01000012.1"/>
</dbReference>
<dbReference type="PROSITE" id="PS51257">
    <property type="entry name" value="PROKAR_LIPOPROTEIN"/>
    <property type="match status" value="1"/>
</dbReference>
<evidence type="ECO:0000256" key="2">
    <source>
        <dbReference type="SAM" id="MobiDB-lite"/>
    </source>
</evidence>
<protein>
    <submittedName>
        <fullName evidence="3">Thrombospondin type 3 repeat-containing protein</fullName>
    </submittedName>
</protein>
<sequence>MKKSIVLIISCILSFSCVSKKELKAKEQEVTSLKKQLDSIYQNGLVDSDGDGVTDKYDACPELKGELSAKGCSDRDGDGVPDSEDNCPDYPGPKSDNGCTVSMTKDPLPNYVTYFQKLNPTKTVYLTSYFKKGIPLKQLNSQLVTVLEKKLKRETGNYKYFDIGKGNYAIITQKECISKDGKAIYTEQCKPDKDCSWFQFSCVEEGYSRFYLFLITKKVLGENPAGFDIEEFSKIYETDALDSNWKAIPELNKLLSNTNNILTEDYSVIVKLFEIKKEGQMGDPEILEDPTYDFEKQIKNKFQPNTAQ</sequence>